<dbReference type="Proteomes" id="UP001390339">
    <property type="component" value="Unassembled WGS sequence"/>
</dbReference>
<feature type="transmembrane region" description="Helical" evidence="5">
    <location>
        <begin position="327"/>
        <end position="345"/>
    </location>
</feature>
<name>A0ABR2HKP6_9PEZI</name>
<evidence type="ECO:0000256" key="1">
    <source>
        <dbReference type="ARBA" id="ARBA00004141"/>
    </source>
</evidence>
<feature type="transmembrane region" description="Helical" evidence="5">
    <location>
        <begin position="266"/>
        <end position="287"/>
    </location>
</feature>
<feature type="transmembrane region" description="Helical" evidence="5">
    <location>
        <begin position="176"/>
        <end position="199"/>
    </location>
</feature>
<feature type="transmembrane region" description="Helical" evidence="5">
    <location>
        <begin position="294"/>
        <end position="315"/>
    </location>
</feature>
<accession>A0ABR2HKP6</accession>
<keyword evidence="4 5" id="KW-0472">Membrane</keyword>
<dbReference type="Pfam" id="PF01040">
    <property type="entry name" value="UbiA"/>
    <property type="match status" value="1"/>
</dbReference>
<organism evidence="6 7">
    <name type="scientific">Apiospora arundinis</name>
    <dbReference type="NCBI Taxonomy" id="335852"/>
    <lineage>
        <taxon>Eukaryota</taxon>
        <taxon>Fungi</taxon>
        <taxon>Dikarya</taxon>
        <taxon>Ascomycota</taxon>
        <taxon>Pezizomycotina</taxon>
        <taxon>Sordariomycetes</taxon>
        <taxon>Xylariomycetidae</taxon>
        <taxon>Amphisphaeriales</taxon>
        <taxon>Apiosporaceae</taxon>
        <taxon>Apiospora</taxon>
    </lineage>
</organism>
<evidence type="ECO:0000256" key="4">
    <source>
        <dbReference type="ARBA" id="ARBA00023136"/>
    </source>
</evidence>
<evidence type="ECO:0000313" key="7">
    <source>
        <dbReference type="Proteomes" id="UP001390339"/>
    </source>
</evidence>
<dbReference type="PANTHER" id="PTHR42723">
    <property type="entry name" value="CHLOROPHYLL SYNTHASE"/>
    <property type="match status" value="1"/>
</dbReference>
<protein>
    <submittedName>
        <fullName evidence="6">UbiA prenyltransferase family protein</fullName>
    </submittedName>
</protein>
<keyword evidence="3 5" id="KW-1133">Transmembrane helix</keyword>
<keyword evidence="7" id="KW-1185">Reference proteome</keyword>
<gene>
    <name evidence="6" type="ORF">PGQ11_015187</name>
</gene>
<feature type="transmembrane region" description="Helical" evidence="5">
    <location>
        <begin position="61"/>
        <end position="82"/>
    </location>
</feature>
<keyword evidence="2 5" id="KW-0812">Transmembrane</keyword>
<dbReference type="PANTHER" id="PTHR42723:SF1">
    <property type="entry name" value="CHLOROPHYLL SYNTHASE, CHLOROPLASTIC"/>
    <property type="match status" value="1"/>
</dbReference>
<dbReference type="InterPro" id="IPR050475">
    <property type="entry name" value="Prenyltransferase_related"/>
</dbReference>
<evidence type="ECO:0000256" key="5">
    <source>
        <dbReference type="SAM" id="Phobius"/>
    </source>
</evidence>
<sequence>MSYPKHLAAGYPSAAEEKQRQAESFTIEFPSRPPTPLSYKKSPFTTVLGGIRHELNVSERLLRSNAVGFLFIFLGGLLARFIRAPPPTLAEGVRGTVITLALDLLCSYVFEVCNQATSPEEDFLNKPYRPIPAGLLTVAQLKTRWALAWTLGPLALLHFFGPWAMTYLLAYEATIAFCYVWPGWLSWILRNLFVAQVYFFQVRLLNQVLGHAVPVPGWDFDLLIDLAVSVWFLCTIHVQEFHDLEGDRESGRVTLPALLSPRGLRFLRAGTALYTVVFAVALAFVGYQRISEHILVVPMSLLQLGTSALLAYRVWASNSPQMDKVTYHVYYYIPALFILLELALVTK</sequence>
<dbReference type="Gene3D" id="1.10.357.140">
    <property type="entry name" value="UbiA prenyltransferase"/>
    <property type="match status" value="1"/>
</dbReference>
<dbReference type="EMBL" id="JAPCWZ010000010">
    <property type="protein sequence ID" value="KAK8848707.1"/>
    <property type="molecule type" value="Genomic_DNA"/>
</dbReference>
<evidence type="ECO:0000256" key="2">
    <source>
        <dbReference type="ARBA" id="ARBA00022692"/>
    </source>
</evidence>
<reference evidence="6 7" key="1">
    <citation type="journal article" date="2024" name="IMA Fungus">
        <title>Apiospora arundinis, a panoply of carbohydrate-active enzymes and secondary metabolites.</title>
        <authorList>
            <person name="Sorensen T."/>
            <person name="Petersen C."/>
            <person name="Muurmann A.T."/>
            <person name="Christiansen J.V."/>
            <person name="Brundto M.L."/>
            <person name="Overgaard C.K."/>
            <person name="Boysen A.T."/>
            <person name="Wollenberg R.D."/>
            <person name="Larsen T.O."/>
            <person name="Sorensen J.L."/>
            <person name="Nielsen K.L."/>
            <person name="Sondergaard T.E."/>
        </authorList>
    </citation>
    <scope>NUCLEOTIDE SEQUENCE [LARGE SCALE GENOMIC DNA]</scope>
    <source>
        <strain evidence="6 7">AAU 773</strain>
    </source>
</reference>
<dbReference type="InterPro" id="IPR044878">
    <property type="entry name" value="UbiA_sf"/>
</dbReference>
<comment type="caution">
    <text evidence="6">The sequence shown here is derived from an EMBL/GenBank/DDBJ whole genome shotgun (WGS) entry which is preliminary data.</text>
</comment>
<feature type="transmembrane region" description="Helical" evidence="5">
    <location>
        <begin position="146"/>
        <end position="169"/>
    </location>
</feature>
<comment type="subcellular location">
    <subcellularLocation>
        <location evidence="1">Membrane</location>
        <topology evidence="1">Multi-pass membrane protein</topology>
    </subcellularLocation>
</comment>
<evidence type="ECO:0000256" key="3">
    <source>
        <dbReference type="ARBA" id="ARBA00022989"/>
    </source>
</evidence>
<proteinExistence type="predicted"/>
<dbReference type="InterPro" id="IPR000537">
    <property type="entry name" value="UbiA_prenyltransferase"/>
</dbReference>
<evidence type="ECO:0000313" key="6">
    <source>
        <dbReference type="EMBL" id="KAK8848707.1"/>
    </source>
</evidence>